<evidence type="ECO:0000256" key="1">
    <source>
        <dbReference type="SAM" id="MobiDB-lite"/>
    </source>
</evidence>
<dbReference type="PANTHER" id="PTHR35046:SF9">
    <property type="entry name" value="RNA-DIRECTED DNA POLYMERASE"/>
    <property type="match status" value="1"/>
</dbReference>
<feature type="compositionally biased region" description="Basic residues" evidence="1">
    <location>
        <begin position="1"/>
        <end position="12"/>
    </location>
</feature>
<reference evidence="2" key="1">
    <citation type="submission" date="2018-05" db="EMBL/GenBank/DDBJ databases">
        <title>Draft genome of Mucuna pruriens seed.</title>
        <authorList>
            <person name="Nnadi N.E."/>
            <person name="Vos R."/>
            <person name="Hasami M.H."/>
            <person name="Devisetty U.K."/>
            <person name="Aguiy J.C."/>
        </authorList>
    </citation>
    <scope>NUCLEOTIDE SEQUENCE [LARGE SCALE GENOMIC DNA]</scope>
    <source>
        <strain evidence="2">JCA_2017</strain>
    </source>
</reference>
<accession>A0A371FN40</accession>
<feature type="non-terminal residue" evidence="2">
    <location>
        <position position="1"/>
    </location>
</feature>
<organism evidence="2 3">
    <name type="scientific">Mucuna pruriens</name>
    <name type="common">Velvet bean</name>
    <name type="synonym">Dolichos pruriens</name>
    <dbReference type="NCBI Taxonomy" id="157652"/>
    <lineage>
        <taxon>Eukaryota</taxon>
        <taxon>Viridiplantae</taxon>
        <taxon>Streptophyta</taxon>
        <taxon>Embryophyta</taxon>
        <taxon>Tracheophyta</taxon>
        <taxon>Spermatophyta</taxon>
        <taxon>Magnoliopsida</taxon>
        <taxon>eudicotyledons</taxon>
        <taxon>Gunneridae</taxon>
        <taxon>Pentapetalae</taxon>
        <taxon>rosids</taxon>
        <taxon>fabids</taxon>
        <taxon>Fabales</taxon>
        <taxon>Fabaceae</taxon>
        <taxon>Papilionoideae</taxon>
        <taxon>50 kb inversion clade</taxon>
        <taxon>NPAAA clade</taxon>
        <taxon>indigoferoid/millettioid clade</taxon>
        <taxon>Phaseoleae</taxon>
        <taxon>Mucuna</taxon>
    </lineage>
</organism>
<evidence type="ECO:0000313" key="3">
    <source>
        <dbReference type="Proteomes" id="UP000257109"/>
    </source>
</evidence>
<sequence length="148" mass="16831">MKRQRVRVHKRNLPPQSSSEDSHYEGDLLMVSILMSSQVMEEAETQRENIFHSRCLVMGGSSANVASFRLVEKLSIPTFPHPKPYKLQWLSERGDLVVEKQDEIVCDVVPMEATYILLGKPLVTHDGVTNKFTFEHMGQKVVLKPLSP</sequence>
<dbReference type="AlphaFoldDB" id="A0A371FN40"/>
<keyword evidence="3" id="KW-1185">Reference proteome</keyword>
<comment type="caution">
    <text evidence="2">The sequence shown here is derived from an EMBL/GenBank/DDBJ whole genome shotgun (WGS) entry which is preliminary data.</text>
</comment>
<dbReference type="OrthoDB" id="1747743at2759"/>
<protein>
    <submittedName>
        <fullName evidence="2">Uncharacterized protein</fullName>
    </submittedName>
</protein>
<proteinExistence type="predicted"/>
<feature type="region of interest" description="Disordered" evidence="1">
    <location>
        <begin position="1"/>
        <end position="23"/>
    </location>
</feature>
<dbReference type="EMBL" id="QJKJ01008469">
    <property type="protein sequence ID" value="RDX79661.1"/>
    <property type="molecule type" value="Genomic_DNA"/>
</dbReference>
<evidence type="ECO:0000313" key="2">
    <source>
        <dbReference type="EMBL" id="RDX79661.1"/>
    </source>
</evidence>
<name>A0A371FN40_MUCPR</name>
<gene>
    <name evidence="2" type="ORF">CR513_39893</name>
</gene>
<dbReference type="PANTHER" id="PTHR35046">
    <property type="entry name" value="ZINC KNUCKLE (CCHC-TYPE) FAMILY PROTEIN"/>
    <property type="match status" value="1"/>
</dbReference>
<dbReference type="Proteomes" id="UP000257109">
    <property type="component" value="Unassembled WGS sequence"/>
</dbReference>
<dbReference type="CDD" id="cd00303">
    <property type="entry name" value="retropepsin_like"/>
    <property type="match status" value="1"/>
</dbReference>